<feature type="non-terminal residue" evidence="1">
    <location>
        <position position="1"/>
    </location>
</feature>
<dbReference type="EMBL" id="HADZ01020975">
    <property type="protein sequence ID" value="SBP84916.1"/>
    <property type="molecule type" value="Transcribed_RNA"/>
</dbReference>
<feature type="non-terminal residue" evidence="1">
    <location>
        <position position="83"/>
    </location>
</feature>
<name>A0A1A8D215_NOTKA</name>
<dbReference type="AlphaFoldDB" id="A0A1A8D215"/>
<accession>A0A1A8D215</accession>
<gene>
    <name evidence="1" type="primary">CR392001.1</name>
</gene>
<protein>
    <submittedName>
        <fullName evidence="1">Uncharacterized protein</fullName>
    </submittedName>
</protein>
<proteinExistence type="predicted"/>
<reference evidence="1" key="1">
    <citation type="submission" date="2016-05" db="EMBL/GenBank/DDBJ databases">
        <authorList>
            <person name="Lavstsen T."/>
            <person name="Jespersen J.S."/>
        </authorList>
    </citation>
    <scope>NUCLEOTIDE SEQUENCE</scope>
    <source>
        <tissue evidence="1">Brain</tissue>
    </source>
</reference>
<organism evidence="1">
    <name type="scientific">Nothobranchius kadleci</name>
    <name type="common">African annual killifish</name>
    <dbReference type="NCBI Taxonomy" id="1051664"/>
    <lineage>
        <taxon>Eukaryota</taxon>
        <taxon>Metazoa</taxon>
        <taxon>Chordata</taxon>
        <taxon>Craniata</taxon>
        <taxon>Vertebrata</taxon>
        <taxon>Euteleostomi</taxon>
        <taxon>Actinopterygii</taxon>
        <taxon>Neopterygii</taxon>
        <taxon>Teleostei</taxon>
        <taxon>Neoteleostei</taxon>
        <taxon>Acanthomorphata</taxon>
        <taxon>Ovalentaria</taxon>
        <taxon>Atherinomorphae</taxon>
        <taxon>Cyprinodontiformes</taxon>
        <taxon>Nothobranchiidae</taxon>
        <taxon>Nothobranchius</taxon>
    </lineage>
</organism>
<evidence type="ECO:0000313" key="1">
    <source>
        <dbReference type="EMBL" id="SBP84916.1"/>
    </source>
</evidence>
<sequence length="83" mass="9729">PHTTRIPQSTRTQIDLIFSNKPKRLTKTLNMITGLSDHSLVRVARKFATKQFHVSTNKEQERFKNIVENFDWNFLLSGEDLNE</sequence>
<reference evidence="1" key="2">
    <citation type="submission" date="2016-06" db="EMBL/GenBank/DDBJ databases">
        <title>The genome of a short-lived fish provides insights into sex chromosome evolution and the genetic control of aging.</title>
        <authorList>
            <person name="Reichwald K."/>
            <person name="Felder M."/>
            <person name="Petzold A."/>
            <person name="Koch P."/>
            <person name="Groth M."/>
            <person name="Platzer M."/>
        </authorList>
    </citation>
    <scope>NUCLEOTIDE SEQUENCE</scope>
    <source>
        <tissue evidence="1">Brain</tissue>
    </source>
</reference>